<evidence type="ECO:0000313" key="1">
    <source>
        <dbReference type="EMBL" id="GFE79196.1"/>
    </source>
</evidence>
<dbReference type="Gene3D" id="1.10.10.10">
    <property type="entry name" value="Winged helix-like DNA-binding domain superfamily/Winged helix DNA-binding domain"/>
    <property type="match status" value="1"/>
</dbReference>
<dbReference type="EMBL" id="BLJN01000001">
    <property type="protein sequence ID" value="GFE79196.1"/>
    <property type="molecule type" value="Genomic_DNA"/>
</dbReference>
<reference evidence="2" key="1">
    <citation type="submission" date="2020-01" db="EMBL/GenBank/DDBJ databases">
        <title>'Steroidobacter agaridevorans' sp. nov., agar-degrading bacteria isolated from rhizosphere soils.</title>
        <authorList>
            <person name="Ikenaga M."/>
            <person name="Kataoka M."/>
            <person name="Murouchi A."/>
            <person name="Katsuragi S."/>
            <person name="Sakai M."/>
        </authorList>
    </citation>
    <scope>NUCLEOTIDE SEQUENCE [LARGE SCALE GENOMIC DNA]</scope>
    <source>
        <strain evidence="2">YU21-B</strain>
    </source>
</reference>
<evidence type="ECO:0008006" key="3">
    <source>
        <dbReference type="Google" id="ProtNLM"/>
    </source>
</evidence>
<dbReference type="Proteomes" id="UP000445000">
    <property type="component" value="Unassembled WGS sequence"/>
</dbReference>
<dbReference type="AlphaFoldDB" id="A0A829Y8V9"/>
<dbReference type="InterPro" id="IPR036388">
    <property type="entry name" value="WH-like_DNA-bd_sf"/>
</dbReference>
<gene>
    <name evidence="1" type="ORF">GCM10011487_11960</name>
</gene>
<proteinExistence type="predicted"/>
<dbReference type="InterPro" id="IPR036390">
    <property type="entry name" value="WH_DNA-bd_sf"/>
</dbReference>
<evidence type="ECO:0000313" key="2">
    <source>
        <dbReference type="Proteomes" id="UP000445000"/>
    </source>
</evidence>
<protein>
    <recommendedName>
        <fullName evidence="3">MarR family transcriptional regulator</fullName>
    </recommendedName>
</protein>
<comment type="caution">
    <text evidence="1">The sequence shown here is derived from an EMBL/GenBank/DDBJ whole genome shotgun (WGS) entry which is preliminary data.</text>
</comment>
<organism evidence="1 2">
    <name type="scientific">Steroidobacter agaridevorans</name>
    <dbReference type="NCBI Taxonomy" id="2695856"/>
    <lineage>
        <taxon>Bacteria</taxon>
        <taxon>Pseudomonadati</taxon>
        <taxon>Pseudomonadota</taxon>
        <taxon>Gammaproteobacteria</taxon>
        <taxon>Steroidobacterales</taxon>
        <taxon>Steroidobacteraceae</taxon>
        <taxon>Steroidobacter</taxon>
    </lineage>
</organism>
<name>A0A829Y8V9_9GAMM</name>
<dbReference type="RefSeq" id="WP_129640768.1">
    <property type="nucleotide sequence ID" value="NZ_BLJN01000001.1"/>
</dbReference>
<dbReference type="SUPFAM" id="SSF46785">
    <property type="entry name" value="Winged helix' DNA-binding domain"/>
    <property type="match status" value="1"/>
</dbReference>
<sequence length="121" mass="13010">MSSRLSNQDADALRLWLSVTASAYAGDGIGLSLPPKPIGLMVLVKLWLESGAPVSYSDLRTALRLEEADKSLGNAIDLLVERGLVAKVKSRSDARARELSLTSEGRSVIGNLIQARHPKTQ</sequence>
<accession>A0A829Y8V9</accession>
<keyword evidence="2" id="KW-1185">Reference proteome</keyword>